<sequence length="63" mass="7223">MRKAEIKEYVDELVKTPGTDATGLTEFEKTFSDEEWDYFMDLLLEKQKLVAADKLTVPEPLVG</sequence>
<evidence type="ECO:0000313" key="2">
    <source>
        <dbReference type="Proteomes" id="UP000288291"/>
    </source>
</evidence>
<comment type="caution">
    <text evidence="1">The sequence shown here is derived from an EMBL/GenBank/DDBJ whole genome shotgun (WGS) entry which is preliminary data.</text>
</comment>
<name>A0A437SWG2_9LACO</name>
<gene>
    <name evidence="1" type="ORF">EJK17_03425</name>
</gene>
<keyword evidence="2" id="KW-1185">Reference proteome</keyword>
<organism evidence="1 2">
    <name type="scientific">Lactobacillus xujianguonis</name>
    <dbReference type="NCBI Taxonomy" id="2495899"/>
    <lineage>
        <taxon>Bacteria</taxon>
        <taxon>Bacillati</taxon>
        <taxon>Bacillota</taxon>
        <taxon>Bacilli</taxon>
        <taxon>Lactobacillales</taxon>
        <taxon>Lactobacillaceae</taxon>
        <taxon>Lactobacillus</taxon>
    </lineage>
</organism>
<dbReference type="Proteomes" id="UP000288291">
    <property type="component" value="Unassembled WGS sequence"/>
</dbReference>
<evidence type="ECO:0000313" key="1">
    <source>
        <dbReference type="EMBL" id="RVU71254.1"/>
    </source>
</evidence>
<protein>
    <submittedName>
        <fullName evidence="1">Uncharacterized protein</fullName>
    </submittedName>
</protein>
<proteinExistence type="predicted"/>
<reference evidence="1 2" key="1">
    <citation type="submission" date="2018-12" db="EMBL/GenBank/DDBJ databases">
        <authorList>
            <person name="Meng J."/>
        </authorList>
    </citation>
    <scope>NUCLEOTIDE SEQUENCE [LARGE SCALE GENOMIC DNA]</scope>
    <source>
        <strain evidence="1 2">HT111-2</strain>
    </source>
</reference>
<dbReference type="EMBL" id="RXIA01000006">
    <property type="protein sequence ID" value="RVU71254.1"/>
    <property type="molecule type" value="Genomic_DNA"/>
</dbReference>
<dbReference type="AlphaFoldDB" id="A0A437SWG2"/>
<dbReference type="RefSeq" id="WP_127796192.1">
    <property type="nucleotide sequence ID" value="NZ_ML136875.1"/>
</dbReference>
<accession>A0A437SWG2</accession>